<dbReference type="Pfam" id="PF11849">
    <property type="entry name" value="DUF3369"/>
    <property type="match status" value="1"/>
</dbReference>
<evidence type="ECO:0000259" key="3">
    <source>
        <dbReference type="PROSITE" id="PS50883"/>
    </source>
</evidence>
<dbReference type="Proteomes" id="UP000295357">
    <property type="component" value="Unassembled WGS sequence"/>
</dbReference>
<evidence type="ECO:0000256" key="1">
    <source>
        <dbReference type="PROSITE-ProRule" id="PRU00169"/>
    </source>
</evidence>
<evidence type="ECO:0000259" key="2">
    <source>
        <dbReference type="PROSITE" id="PS50110"/>
    </source>
</evidence>
<dbReference type="SMART" id="SM00448">
    <property type="entry name" value="REC"/>
    <property type="match status" value="1"/>
</dbReference>
<dbReference type="GO" id="GO:0000160">
    <property type="term" value="P:phosphorelay signal transduction system"/>
    <property type="evidence" value="ECO:0007669"/>
    <property type="project" value="InterPro"/>
</dbReference>
<dbReference type="InterPro" id="IPR029787">
    <property type="entry name" value="Nucleotide_cyclase"/>
</dbReference>
<comment type="caution">
    <text evidence="5">The sequence shown here is derived from an EMBL/GenBank/DDBJ whole genome shotgun (WGS) entry which is preliminary data.</text>
</comment>
<feature type="modified residue" description="4-aspartylphosphate" evidence="1">
    <location>
        <position position="77"/>
    </location>
</feature>
<dbReference type="GO" id="GO:0071111">
    <property type="term" value="F:cyclic-guanylate-specific phosphodiesterase activity"/>
    <property type="evidence" value="ECO:0007669"/>
    <property type="project" value="InterPro"/>
</dbReference>
<feature type="domain" description="GGDEF" evidence="4">
    <location>
        <begin position="342"/>
        <end position="469"/>
    </location>
</feature>
<protein>
    <submittedName>
        <fullName evidence="5">Diguanylate cyclase (GGDEF)-like protein</fullName>
    </submittedName>
</protein>
<sequence length="738" mass="80401">MLLLVDDDDSAPAAVSKQPPWKVLVVDDDPEVHEATDFGLRGVIILDRPLLLLHAHSGAEALEMLKREQDVAVVLLDVVMETVTAGLDIVGTIRQDLAMRDARIILRTGQPGYAPDEQTVVHFDINDYRTKSELTRSKLFVALFTAIRTYDQLRRTAEQQRFLHETLDVSSALLDKQGISDYAAALIEELQKPFRAELSGFVALARDMPETLAQARVLVAGQGFEDKLGKTLGDLGDDQILPHLERCALSKSIVVEADAVIVWVALERGQGLLMYARSNNPLVPAQLQLLQVLHRHLDLSAAKVFLTERLHGLAYFDRLVGLPNRSALVEKIDVRSPADSAVGWVVGVIDIDRFGEINDMFGHAHGDQLLCAMARRLSERLGGSCFLARIGPDIFGLLCPAAALDLGRLKALTDEPFELEGKPLRITASMGLAQASGPGDTGEVLLKNASLALKRAKAQGAGQLLWYGAELEASTREHMSLLQAFTEAPRLGQLYMAYQPQWSLHSGEIIGFEALMRWRTADGRHVSPDAFIPVAESSGLIIETGRWALITALQAVGQLRRAGLQGFHMAVNVSVMQFQAPGFVDMVQQALAQTGVGAEALELEITESVAMAGAQQVLQILASLKAMGVGIAIDDFGTGYSSLSYLHQLPADRLKIDRAFVSCLGSGERSAQIAEMVLPLGRQIGMKVLAEGVETSEQARLLAALGCDEAQGYLFAKPMPLSELLEWIKVRPSMEKLR</sequence>
<reference evidence="5 6" key="1">
    <citation type="submission" date="2019-03" db="EMBL/GenBank/DDBJ databases">
        <title>Genomic Encyclopedia of Type Strains, Phase IV (KMG-IV): sequencing the most valuable type-strain genomes for metagenomic binning, comparative biology and taxonomic classification.</title>
        <authorList>
            <person name="Goeker M."/>
        </authorList>
    </citation>
    <scope>NUCLEOTIDE SEQUENCE [LARGE SCALE GENOMIC DNA]</scope>
    <source>
        <strain evidence="5 6">DSM 25082</strain>
    </source>
</reference>
<gene>
    <name evidence="5" type="ORF">DFR39_101361</name>
</gene>
<evidence type="ECO:0000313" key="5">
    <source>
        <dbReference type="EMBL" id="TDP12887.1"/>
    </source>
</evidence>
<dbReference type="PANTHER" id="PTHR33121">
    <property type="entry name" value="CYCLIC DI-GMP PHOSPHODIESTERASE PDEF"/>
    <property type="match status" value="1"/>
</dbReference>
<feature type="domain" description="Response regulatory" evidence="2">
    <location>
        <begin position="22"/>
        <end position="146"/>
    </location>
</feature>
<keyword evidence="1" id="KW-0597">Phosphoprotein</keyword>
<name>A0A4V3CK74_9BURK</name>
<dbReference type="SMART" id="SM00267">
    <property type="entry name" value="GGDEF"/>
    <property type="match status" value="1"/>
</dbReference>
<dbReference type="Gene3D" id="3.30.70.270">
    <property type="match status" value="1"/>
</dbReference>
<dbReference type="PROSITE" id="PS50887">
    <property type="entry name" value="GGDEF"/>
    <property type="match status" value="1"/>
</dbReference>
<evidence type="ECO:0000313" key="6">
    <source>
        <dbReference type="Proteomes" id="UP000295357"/>
    </source>
</evidence>
<dbReference type="NCBIfam" id="TIGR00254">
    <property type="entry name" value="GGDEF"/>
    <property type="match status" value="1"/>
</dbReference>
<dbReference type="SMART" id="SM00052">
    <property type="entry name" value="EAL"/>
    <property type="match status" value="1"/>
</dbReference>
<dbReference type="SUPFAM" id="SSF52172">
    <property type="entry name" value="CheY-like"/>
    <property type="match status" value="1"/>
</dbReference>
<dbReference type="CDD" id="cd01949">
    <property type="entry name" value="GGDEF"/>
    <property type="match status" value="1"/>
</dbReference>
<dbReference type="InterPro" id="IPR035919">
    <property type="entry name" value="EAL_sf"/>
</dbReference>
<dbReference type="InterPro" id="IPR011006">
    <property type="entry name" value="CheY-like_superfamily"/>
</dbReference>
<dbReference type="AlphaFoldDB" id="A0A4V3CK74"/>
<dbReference type="PROSITE" id="PS50883">
    <property type="entry name" value="EAL"/>
    <property type="match status" value="1"/>
</dbReference>
<dbReference type="CDD" id="cd01948">
    <property type="entry name" value="EAL"/>
    <property type="match status" value="1"/>
</dbReference>
<dbReference type="InterPro" id="IPR043128">
    <property type="entry name" value="Rev_trsase/Diguanyl_cyclase"/>
</dbReference>
<keyword evidence="6" id="KW-1185">Reference proteome</keyword>
<dbReference type="Gene3D" id="3.40.50.2300">
    <property type="match status" value="1"/>
</dbReference>
<dbReference type="Pfam" id="PF00563">
    <property type="entry name" value="EAL"/>
    <property type="match status" value="1"/>
</dbReference>
<dbReference type="Pfam" id="PF00990">
    <property type="entry name" value="GGDEF"/>
    <property type="match status" value="1"/>
</dbReference>
<accession>A0A4V3CK74</accession>
<organism evidence="5 6">
    <name type="scientific">Roseateles asaccharophilus</name>
    <dbReference type="NCBI Taxonomy" id="582607"/>
    <lineage>
        <taxon>Bacteria</taxon>
        <taxon>Pseudomonadati</taxon>
        <taxon>Pseudomonadota</taxon>
        <taxon>Betaproteobacteria</taxon>
        <taxon>Burkholderiales</taxon>
        <taxon>Sphaerotilaceae</taxon>
        <taxon>Roseateles</taxon>
    </lineage>
</organism>
<feature type="domain" description="EAL" evidence="3">
    <location>
        <begin position="478"/>
        <end position="732"/>
    </location>
</feature>
<dbReference type="EMBL" id="SNXE01000001">
    <property type="protein sequence ID" value="TDP12887.1"/>
    <property type="molecule type" value="Genomic_DNA"/>
</dbReference>
<dbReference type="InterPro" id="IPR000160">
    <property type="entry name" value="GGDEF_dom"/>
</dbReference>
<evidence type="ECO:0000259" key="4">
    <source>
        <dbReference type="PROSITE" id="PS50887"/>
    </source>
</evidence>
<dbReference type="PANTHER" id="PTHR33121:SF70">
    <property type="entry name" value="SIGNALING PROTEIN YKOW"/>
    <property type="match status" value="1"/>
</dbReference>
<dbReference type="InterPro" id="IPR001633">
    <property type="entry name" value="EAL_dom"/>
</dbReference>
<dbReference type="InterPro" id="IPR021800">
    <property type="entry name" value="DUF3369"/>
</dbReference>
<proteinExistence type="predicted"/>
<dbReference type="InterPro" id="IPR050706">
    <property type="entry name" value="Cyclic-di-GMP_PDE-like"/>
</dbReference>
<dbReference type="PROSITE" id="PS50110">
    <property type="entry name" value="RESPONSE_REGULATORY"/>
    <property type="match status" value="1"/>
</dbReference>
<dbReference type="Gene3D" id="3.20.20.450">
    <property type="entry name" value="EAL domain"/>
    <property type="match status" value="1"/>
</dbReference>
<dbReference type="SUPFAM" id="SSF55073">
    <property type="entry name" value="Nucleotide cyclase"/>
    <property type="match status" value="1"/>
</dbReference>
<dbReference type="SUPFAM" id="SSF141868">
    <property type="entry name" value="EAL domain-like"/>
    <property type="match status" value="1"/>
</dbReference>
<dbReference type="InterPro" id="IPR001789">
    <property type="entry name" value="Sig_transdc_resp-reg_receiver"/>
</dbReference>